<reference evidence="2" key="1">
    <citation type="submission" date="2018-12" db="EMBL/GenBank/DDBJ databases">
        <authorList>
            <person name="Yazar S."/>
        </authorList>
    </citation>
    <scope>NUCLEOTIDE SEQUENCE [LARGE SCALE GENOMIC DNA]</scope>
</reference>
<dbReference type="PANTHER" id="PTHR28436">
    <property type="entry name" value="MITOCHONDRIAL IMPORT RECEPTOR SUBUNIT TOM5 HOMOLOG"/>
    <property type="match status" value="1"/>
</dbReference>
<dbReference type="Ensembl" id="ENSVURT00010034318.1">
    <property type="protein sequence ID" value="ENSVURP00010030142.1"/>
    <property type="gene ID" value="ENSVURG00010023048.1"/>
</dbReference>
<keyword evidence="2" id="KW-1185">Reference proteome</keyword>
<dbReference type="AlphaFoldDB" id="A0A4X2M945"/>
<reference evidence="1" key="2">
    <citation type="submission" date="2025-08" db="UniProtKB">
        <authorList>
            <consortium name="Ensembl"/>
        </authorList>
    </citation>
    <scope>IDENTIFICATION</scope>
</reference>
<organism evidence="1 2">
    <name type="scientific">Vombatus ursinus</name>
    <name type="common">Common wombat</name>
    <dbReference type="NCBI Taxonomy" id="29139"/>
    <lineage>
        <taxon>Eukaryota</taxon>
        <taxon>Metazoa</taxon>
        <taxon>Chordata</taxon>
        <taxon>Craniata</taxon>
        <taxon>Vertebrata</taxon>
        <taxon>Euteleostomi</taxon>
        <taxon>Mammalia</taxon>
        <taxon>Metatheria</taxon>
        <taxon>Diprotodontia</taxon>
        <taxon>Vombatidae</taxon>
        <taxon>Vombatus</taxon>
    </lineage>
</organism>
<dbReference type="InterPro" id="IPR029179">
    <property type="entry name" value="TOMM5_metazoa"/>
</dbReference>
<proteinExistence type="predicted"/>
<reference evidence="1" key="3">
    <citation type="submission" date="2025-09" db="UniProtKB">
        <authorList>
            <consortium name="Ensembl"/>
        </authorList>
    </citation>
    <scope>IDENTIFICATION</scope>
</reference>
<accession>A0A4X2M945</accession>
<name>A0A4X2M945_VOMUR</name>
<evidence type="ECO:0000313" key="1">
    <source>
        <dbReference type="Ensembl" id="ENSVURP00010030142.1"/>
    </source>
</evidence>
<dbReference type="Proteomes" id="UP000314987">
    <property type="component" value="Unassembled WGS sequence"/>
</dbReference>
<sequence>MFQIEDLALKLAWEELKHKTCKEAVSSVHNFLLCMTLLHVTSYNLKKVDSI</sequence>
<dbReference type="PANTHER" id="PTHR28436:SF1">
    <property type="entry name" value="MITOCHONDRIAL IMPORT RECEPTOR SUBUNIT TOM5 HOMOLOG"/>
    <property type="match status" value="1"/>
</dbReference>
<dbReference type="GO" id="GO:0005742">
    <property type="term" value="C:mitochondrial outer membrane translocase complex"/>
    <property type="evidence" value="ECO:0007669"/>
    <property type="project" value="InterPro"/>
</dbReference>
<protein>
    <submittedName>
        <fullName evidence="1">Uncharacterized protein</fullName>
    </submittedName>
</protein>
<evidence type="ECO:0000313" key="2">
    <source>
        <dbReference type="Proteomes" id="UP000314987"/>
    </source>
</evidence>